<keyword evidence="3 8" id="KW-0349">Heme</keyword>
<dbReference type="InterPro" id="IPR001128">
    <property type="entry name" value="Cyt_P450"/>
</dbReference>
<dbReference type="STRING" id="22663.A0A2I0IXC0"/>
<evidence type="ECO:0000256" key="6">
    <source>
        <dbReference type="ARBA" id="ARBA00023004"/>
    </source>
</evidence>
<dbReference type="Gene3D" id="1.10.630.10">
    <property type="entry name" value="Cytochrome P450"/>
    <property type="match status" value="1"/>
</dbReference>
<dbReference type="InterPro" id="IPR036396">
    <property type="entry name" value="Cyt_P450_sf"/>
</dbReference>
<evidence type="ECO:0000256" key="7">
    <source>
        <dbReference type="ARBA" id="ARBA00023033"/>
    </source>
</evidence>
<dbReference type="InterPro" id="IPR017972">
    <property type="entry name" value="Cyt_P450_CS"/>
</dbReference>
<dbReference type="PROSITE" id="PS00086">
    <property type="entry name" value="CYTOCHROME_P450"/>
    <property type="match status" value="1"/>
</dbReference>
<feature type="signal peptide" evidence="10">
    <location>
        <begin position="1"/>
        <end position="20"/>
    </location>
</feature>
<accession>A0A2I0IXC0</accession>
<reference evidence="11 12" key="1">
    <citation type="submission" date="2017-11" db="EMBL/GenBank/DDBJ databases">
        <title>De-novo sequencing of pomegranate (Punica granatum L.) genome.</title>
        <authorList>
            <person name="Akparov Z."/>
            <person name="Amiraslanov A."/>
            <person name="Hajiyeva S."/>
            <person name="Abbasov M."/>
            <person name="Kaur K."/>
            <person name="Hamwieh A."/>
            <person name="Solovyev V."/>
            <person name="Salamov A."/>
            <person name="Braich B."/>
            <person name="Kosarev P."/>
            <person name="Mahmoud A."/>
            <person name="Hajiyev E."/>
            <person name="Babayeva S."/>
            <person name="Izzatullayeva V."/>
            <person name="Mammadov A."/>
            <person name="Mammadov A."/>
            <person name="Sharifova S."/>
            <person name="Ojaghi J."/>
            <person name="Eynullazada K."/>
            <person name="Bayramov B."/>
            <person name="Abdulazimova A."/>
            <person name="Shahmuradov I."/>
        </authorList>
    </citation>
    <scope>NUCLEOTIDE SEQUENCE [LARGE SCALE GENOMIC DNA]</scope>
    <source>
        <strain evidence="12">cv. AG2017</strain>
        <tissue evidence="11">Leaf</tissue>
    </source>
</reference>
<comment type="cofactor">
    <cofactor evidence="1 8">
        <name>heme</name>
        <dbReference type="ChEBI" id="CHEBI:30413"/>
    </cofactor>
</comment>
<organism evidence="11 12">
    <name type="scientific">Punica granatum</name>
    <name type="common">Pomegranate</name>
    <dbReference type="NCBI Taxonomy" id="22663"/>
    <lineage>
        <taxon>Eukaryota</taxon>
        <taxon>Viridiplantae</taxon>
        <taxon>Streptophyta</taxon>
        <taxon>Embryophyta</taxon>
        <taxon>Tracheophyta</taxon>
        <taxon>Spermatophyta</taxon>
        <taxon>Magnoliopsida</taxon>
        <taxon>eudicotyledons</taxon>
        <taxon>Gunneridae</taxon>
        <taxon>Pentapetalae</taxon>
        <taxon>rosids</taxon>
        <taxon>malvids</taxon>
        <taxon>Myrtales</taxon>
        <taxon>Lythraceae</taxon>
        <taxon>Punica</taxon>
    </lineage>
</organism>
<comment type="similarity">
    <text evidence="2 9">Belongs to the cytochrome P450 family.</text>
</comment>
<evidence type="ECO:0000256" key="9">
    <source>
        <dbReference type="RuleBase" id="RU000461"/>
    </source>
</evidence>
<dbReference type="Pfam" id="PF00067">
    <property type="entry name" value="p450"/>
    <property type="match status" value="2"/>
</dbReference>
<dbReference type="AlphaFoldDB" id="A0A2I0IXC0"/>
<sequence length="464" mass="52948">MAFVVLPLAFLLFYIAKLMYQGITDQRSTKSRGAQLPPGPVPWPVVGCMPKMLRRRPAFRWILGWMKEMDTDIACFCLGNMHVIPVTCPKIAQEFLKKQDAIFASRPLSMASRILSSGYITAVMSPYGESWKKMRKVLISEVISPARHRWLHDKRTKEADNLVREEEYVDALFTTLKYLYAFCVSDYLPYLEGLDLDGHEKIIKDAVEIVRKYHDPIVKERILKWRENDGRVFRGENEFKMMEPQDLLDVLITLKDANEKPLLTPEEITAETREIVTAAVDNPSNAVEWVMAEMINNPEIINNPVEELDRVVGKERIVRGQDIPNLNYIKACAREAFRLHPFAPFNVPHVALSDTVVAGYHIPQGSHIFLRRRGLGRNPKVWDRPLEFRPEQHLPNGNAGNGQECSSNEVVLTEPDLRFITFSTGWRGCVAMALGTTMTIMLLARMVQVPLGFNYIFVSDGKMA</sequence>
<keyword evidence="7 9" id="KW-0503">Monooxygenase</keyword>
<evidence type="ECO:0000256" key="2">
    <source>
        <dbReference type="ARBA" id="ARBA00010617"/>
    </source>
</evidence>
<evidence type="ECO:0000256" key="4">
    <source>
        <dbReference type="ARBA" id="ARBA00022723"/>
    </source>
</evidence>
<dbReference type="PANTHER" id="PTHR47944">
    <property type="entry name" value="CYTOCHROME P450 98A9"/>
    <property type="match status" value="1"/>
</dbReference>
<feature type="binding site" description="axial binding residue" evidence="8">
    <location>
        <position position="429"/>
    </location>
    <ligand>
        <name>heme</name>
        <dbReference type="ChEBI" id="CHEBI:30413"/>
    </ligand>
    <ligandPart>
        <name>Fe</name>
        <dbReference type="ChEBI" id="CHEBI:18248"/>
    </ligandPart>
</feature>
<dbReference type="PANTHER" id="PTHR47944:SF16">
    <property type="entry name" value="CYTOCHROME P450 FAMILY 1 SUBFAMILY A POLYPEPTIDE 1"/>
    <property type="match status" value="1"/>
</dbReference>
<comment type="caution">
    <text evidence="11">The sequence shown here is derived from an EMBL/GenBank/DDBJ whole genome shotgun (WGS) entry which is preliminary data.</text>
</comment>
<dbReference type="PRINTS" id="PR00463">
    <property type="entry name" value="EP450I"/>
</dbReference>
<name>A0A2I0IXC0_PUNGR</name>
<evidence type="ECO:0000256" key="10">
    <source>
        <dbReference type="SAM" id="SignalP"/>
    </source>
</evidence>
<keyword evidence="5 9" id="KW-0560">Oxidoreductase</keyword>
<evidence type="ECO:0008006" key="13">
    <source>
        <dbReference type="Google" id="ProtNLM"/>
    </source>
</evidence>
<evidence type="ECO:0000256" key="1">
    <source>
        <dbReference type="ARBA" id="ARBA00001971"/>
    </source>
</evidence>
<evidence type="ECO:0000256" key="8">
    <source>
        <dbReference type="PIRSR" id="PIRSR602401-1"/>
    </source>
</evidence>
<dbReference type="GO" id="GO:0020037">
    <property type="term" value="F:heme binding"/>
    <property type="evidence" value="ECO:0007669"/>
    <property type="project" value="InterPro"/>
</dbReference>
<dbReference type="Proteomes" id="UP000233551">
    <property type="component" value="Unassembled WGS sequence"/>
</dbReference>
<dbReference type="EMBL" id="PGOL01002352">
    <property type="protein sequence ID" value="PKI48679.1"/>
    <property type="molecule type" value="Genomic_DNA"/>
</dbReference>
<proteinExistence type="inferred from homology"/>
<dbReference type="SUPFAM" id="SSF48264">
    <property type="entry name" value="Cytochrome P450"/>
    <property type="match status" value="1"/>
</dbReference>
<keyword evidence="4 8" id="KW-0479">Metal-binding</keyword>
<feature type="chain" id="PRO_5014142969" description="Tyrosine N-monooxygenase-like" evidence="10">
    <location>
        <begin position="21"/>
        <end position="464"/>
    </location>
</feature>
<dbReference type="GO" id="GO:0005506">
    <property type="term" value="F:iron ion binding"/>
    <property type="evidence" value="ECO:0007669"/>
    <property type="project" value="InterPro"/>
</dbReference>
<evidence type="ECO:0000313" key="11">
    <source>
        <dbReference type="EMBL" id="PKI48679.1"/>
    </source>
</evidence>
<dbReference type="InterPro" id="IPR002401">
    <property type="entry name" value="Cyt_P450_E_grp-I"/>
</dbReference>
<keyword evidence="6 8" id="KW-0408">Iron</keyword>
<keyword evidence="12" id="KW-1185">Reference proteome</keyword>
<evidence type="ECO:0000313" key="12">
    <source>
        <dbReference type="Proteomes" id="UP000233551"/>
    </source>
</evidence>
<protein>
    <recommendedName>
        <fullName evidence="13">Tyrosine N-monooxygenase-like</fullName>
    </recommendedName>
</protein>
<evidence type="ECO:0000256" key="5">
    <source>
        <dbReference type="ARBA" id="ARBA00023002"/>
    </source>
</evidence>
<dbReference type="GO" id="GO:0004497">
    <property type="term" value="F:monooxygenase activity"/>
    <property type="evidence" value="ECO:0007669"/>
    <property type="project" value="UniProtKB-KW"/>
</dbReference>
<evidence type="ECO:0000256" key="3">
    <source>
        <dbReference type="ARBA" id="ARBA00022617"/>
    </source>
</evidence>
<gene>
    <name evidence="11" type="ORF">CRG98_030930</name>
</gene>
<dbReference type="GO" id="GO:0016705">
    <property type="term" value="F:oxidoreductase activity, acting on paired donors, with incorporation or reduction of molecular oxygen"/>
    <property type="evidence" value="ECO:0007669"/>
    <property type="project" value="InterPro"/>
</dbReference>
<keyword evidence="10" id="KW-0732">Signal</keyword>